<proteinExistence type="predicted"/>
<protein>
    <submittedName>
        <fullName evidence="1">Uncharacterized protein</fullName>
    </submittedName>
</protein>
<name>A0AAV4VP24_CAEEX</name>
<evidence type="ECO:0000313" key="1">
    <source>
        <dbReference type="EMBL" id="GIY71982.1"/>
    </source>
</evidence>
<reference evidence="1 2" key="1">
    <citation type="submission" date="2021-06" db="EMBL/GenBank/DDBJ databases">
        <title>Caerostris extrusa draft genome.</title>
        <authorList>
            <person name="Kono N."/>
            <person name="Arakawa K."/>
        </authorList>
    </citation>
    <scope>NUCLEOTIDE SEQUENCE [LARGE SCALE GENOMIC DNA]</scope>
</reference>
<organism evidence="1 2">
    <name type="scientific">Caerostris extrusa</name>
    <name type="common">Bark spider</name>
    <name type="synonym">Caerostris bankana</name>
    <dbReference type="NCBI Taxonomy" id="172846"/>
    <lineage>
        <taxon>Eukaryota</taxon>
        <taxon>Metazoa</taxon>
        <taxon>Ecdysozoa</taxon>
        <taxon>Arthropoda</taxon>
        <taxon>Chelicerata</taxon>
        <taxon>Arachnida</taxon>
        <taxon>Araneae</taxon>
        <taxon>Araneomorphae</taxon>
        <taxon>Entelegynae</taxon>
        <taxon>Araneoidea</taxon>
        <taxon>Araneidae</taxon>
        <taxon>Caerostris</taxon>
    </lineage>
</organism>
<gene>
    <name evidence="1" type="ORF">CEXT_543351</name>
</gene>
<dbReference type="EMBL" id="BPLR01014879">
    <property type="protein sequence ID" value="GIY71982.1"/>
    <property type="molecule type" value="Genomic_DNA"/>
</dbReference>
<keyword evidence="2" id="KW-1185">Reference proteome</keyword>
<accession>A0AAV4VP24</accession>
<comment type="caution">
    <text evidence="1">The sequence shown here is derived from an EMBL/GenBank/DDBJ whole genome shotgun (WGS) entry which is preliminary data.</text>
</comment>
<sequence length="87" mass="10320">MTCHFYAAMFTREKLISKYLPLPCSGEDTPSKVQLRSNRNKKNANNFSRQCQNGQYLLQIALHQQKFCVRLRKNRSDLFQFSRKYLA</sequence>
<evidence type="ECO:0000313" key="2">
    <source>
        <dbReference type="Proteomes" id="UP001054945"/>
    </source>
</evidence>
<dbReference type="Proteomes" id="UP001054945">
    <property type="component" value="Unassembled WGS sequence"/>
</dbReference>
<dbReference type="AlphaFoldDB" id="A0AAV4VP24"/>